<feature type="transmembrane region" description="Helical" evidence="2">
    <location>
        <begin position="81"/>
        <end position="107"/>
    </location>
</feature>
<dbReference type="KEGG" id="pbor:BSF38_01041"/>
<feature type="transmembrane region" description="Helical" evidence="2">
    <location>
        <begin position="119"/>
        <end position="141"/>
    </location>
</feature>
<evidence type="ECO:0000256" key="1">
    <source>
        <dbReference type="SAM" id="MobiDB-lite"/>
    </source>
</evidence>
<feature type="transmembrane region" description="Helical" evidence="2">
    <location>
        <begin position="342"/>
        <end position="361"/>
    </location>
</feature>
<gene>
    <name evidence="3" type="ORF">BSF38_01041</name>
</gene>
<evidence type="ECO:0000256" key="2">
    <source>
        <dbReference type="SAM" id="Phobius"/>
    </source>
</evidence>
<sequence>MPHRMVQGRRLVPGPSDVVFAMVLVLVLAGGRHALFNDPGTYWHLRLGRDILATASAPRCDALTFTRSQEPWVDQSWGFDVLLAVVVDHAGWSCAAALTALGLAWVYASLTRDLIQGGASAVAAVVVALLSAAIGCIHFLIRPHVFTLAFVYLTFRLCRKQYEQGGWAIAWVPVLTAVLANLHGGFVALPLIVACAGVGRAVSGGGASRATVGGYALAFAACCLASLVNPYGLDLHRHVARLLFTSGVTGLIDEYKSAPFGQPEARVLEMAVLALIALPALSNRKIDRYSLVHVLVWLHLALTSIRNAPFFALAVAPVMAGLLDGLATSLKTDWTERPGRSAWPWALAVGLLVLIAARIPLGSPDPTKWPLDAVAVLDAQDDRQRLFHEQDWGGLIASECKNRRLSFIDDRFELFGVKAVLEYVAALGGGPEWDAIRDRERIDVVWIKPDRGLARRLLDDPGWTVAHRGAASIVFRRRDAGAVPRSPGERLSGTIPMSHEP</sequence>
<dbReference type="AlphaFoldDB" id="A0A1U7CKZ6"/>
<evidence type="ECO:0000313" key="3">
    <source>
        <dbReference type="EMBL" id="APW59614.1"/>
    </source>
</evidence>
<keyword evidence="2" id="KW-0472">Membrane</keyword>
<evidence type="ECO:0000313" key="4">
    <source>
        <dbReference type="Proteomes" id="UP000186309"/>
    </source>
</evidence>
<feature type="region of interest" description="Disordered" evidence="1">
    <location>
        <begin position="481"/>
        <end position="501"/>
    </location>
</feature>
<keyword evidence="4" id="KW-1185">Reference proteome</keyword>
<feature type="transmembrane region" description="Helical" evidence="2">
    <location>
        <begin position="169"/>
        <end position="198"/>
    </location>
</feature>
<reference evidence="4" key="1">
    <citation type="submission" date="2016-12" db="EMBL/GenBank/DDBJ databases">
        <title>Comparative genomics of four Isosphaeraceae planctomycetes: a common pool of plasmids and glycoside hydrolase genes.</title>
        <authorList>
            <person name="Ivanova A."/>
        </authorList>
    </citation>
    <scope>NUCLEOTIDE SEQUENCE [LARGE SCALE GENOMIC DNA]</scope>
    <source>
        <strain evidence="4">PX4</strain>
    </source>
</reference>
<name>A0A1U7CKZ6_9BACT</name>
<accession>A0A1U7CKZ6</accession>
<proteinExistence type="predicted"/>
<keyword evidence="2" id="KW-0812">Transmembrane</keyword>
<protein>
    <recommendedName>
        <fullName evidence="5">Glycosyltransferase RgtA/B/C/D-like domain-containing protein</fullName>
    </recommendedName>
</protein>
<organism evidence="3 4">
    <name type="scientific">Paludisphaera borealis</name>
    <dbReference type="NCBI Taxonomy" id="1387353"/>
    <lineage>
        <taxon>Bacteria</taxon>
        <taxon>Pseudomonadati</taxon>
        <taxon>Planctomycetota</taxon>
        <taxon>Planctomycetia</taxon>
        <taxon>Isosphaerales</taxon>
        <taxon>Isosphaeraceae</taxon>
        <taxon>Paludisphaera</taxon>
    </lineage>
</organism>
<feature type="transmembrane region" description="Helical" evidence="2">
    <location>
        <begin position="210"/>
        <end position="228"/>
    </location>
</feature>
<dbReference type="EMBL" id="CP019082">
    <property type="protein sequence ID" value="APW59614.1"/>
    <property type="molecule type" value="Genomic_DNA"/>
</dbReference>
<feature type="transmembrane region" description="Helical" evidence="2">
    <location>
        <begin position="294"/>
        <end position="322"/>
    </location>
</feature>
<dbReference type="STRING" id="1387353.BSF38_01041"/>
<evidence type="ECO:0008006" key="5">
    <source>
        <dbReference type="Google" id="ProtNLM"/>
    </source>
</evidence>
<keyword evidence="2" id="KW-1133">Transmembrane helix</keyword>
<dbReference type="Proteomes" id="UP000186309">
    <property type="component" value="Chromosome"/>
</dbReference>